<name>X0WPP9_9ZZZZ</name>
<proteinExistence type="predicted"/>
<protein>
    <submittedName>
        <fullName evidence="1">Uncharacterized protein</fullName>
    </submittedName>
</protein>
<reference evidence="1" key="1">
    <citation type="journal article" date="2014" name="Front. Microbiol.">
        <title>High frequency of phylogenetically diverse reductive dehalogenase-homologous genes in deep subseafloor sedimentary metagenomes.</title>
        <authorList>
            <person name="Kawai M."/>
            <person name="Futagami T."/>
            <person name="Toyoda A."/>
            <person name="Takaki Y."/>
            <person name="Nishi S."/>
            <person name="Hori S."/>
            <person name="Arai W."/>
            <person name="Tsubouchi T."/>
            <person name="Morono Y."/>
            <person name="Uchiyama I."/>
            <person name="Ito T."/>
            <person name="Fujiyama A."/>
            <person name="Inagaki F."/>
            <person name="Takami H."/>
        </authorList>
    </citation>
    <scope>NUCLEOTIDE SEQUENCE</scope>
    <source>
        <strain evidence="1">Expedition CK06-06</strain>
    </source>
</reference>
<dbReference type="AlphaFoldDB" id="X0WPP9"/>
<feature type="non-terminal residue" evidence="1">
    <location>
        <position position="246"/>
    </location>
</feature>
<comment type="caution">
    <text evidence="1">The sequence shown here is derived from an EMBL/GenBank/DDBJ whole genome shotgun (WGS) entry which is preliminary data.</text>
</comment>
<organism evidence="1">
    <name type="scientific">marine sediment metagenome</name>
    <dbReference type="NCBI Taxonomy" id="412755"/>
    <lineage>
        <taxon>unclassified sequences</taxon>
        <taxon>metagenomes</taxon>
        <taxon>ecological metagenomes</taxon>
    </lineage>
</organism>
<gene>
    <name evidence="1" type="ORF">S01H1_70325</name>
</gene>
<sequence>DSILRELEPNQLYNVEASTEIWYNSLVNQDLKTFNYLVVGYESGSISSSNNWTFFLPDNDGTYTLNVTLIDSVISDNPNKAVATYYFEVNDIGVEFVNPIETEWTDGVFYSLQMVYTDNFTFTVNITDIAYGLQIDGLKTRIENNEYSLNALITNTSSVYQCYIEATNVTDEIETIVDFVYYEEGGASQTLSLYLTIIKKRGILSLVEEQSVLTVDYDSEVTIALNLQSHLGVNQTITYIEVNNQE</sequence>
<dbReference type="EMBL" id="BARS01046758">
    <property type="protein sequence ID" value="GAG32630.1"/>
    <property type="molecule type" value="Genomic_DNA"/>
</dbReference>
<evidence type="ECO:0000313" key="1">
    <source>
        <dbReference type="EMBL" id="GAG32630.1"/>
    </source>
</evidence>
<feature type="non-terminal residue" evidence="1">
    <location>
        <position position="1"/>
    </location>
</feature>
<accession>X0WPP9</accession>